<feature type="domain" description="Metalloprotease TldD/E C-terminal" evidence="3">
    <location>
        <begin position="232"/>
        <end position="446"/>
    </location>
</feature>
<name>A0A1L3J927_9SPHN</name>
<dbReference type="GO" id="GO:0006508">
    <property type="term" value="P:proteolysis"/>
    <property type="evidence" value="ECO:0007669"/>
    <property type="project" value="InterPro"/>
</dbReference>
<evidence type="ECO:0000313" key="5">
    <source>
        <dbReference type="EMBL" id="APG61625.1"/>
    </source>
</evidence>
<accession>A0A1L3J927</accession>
<evidence type="ECO:0000259" key="3">
    <source>
        <dbReference type="Pfam" id="PF19289"/>
    </source>
</evidence>
<dbReference type="OrthoDB" id="9803618at2"/>
<dbReference type="InterPro" id="IPR045570">
    <property type="entry name" value="Metalloprtase-TldD/E_cen_dom"/>
</dbReference>
<dbReference type="PANTHER" id="PTHR43421:SF1">
    <property type="entry name" value="METALLOPROTEASE PMBA"/>
    <property type="match status" value="1"/>
</dbReference>
<feature type="domain" description="Metalloprotease TldD/E central" evidence="4">
    <location>
        <begin position="122"/>
        <end position="224"/>
    </location>
</feature>
<dbReference type="STRING" id="1913578.LPB140_00855"/>
<dbReference type="Gene3D" id="3.30.2290.10">
    <property type="entry name" value="PmbA/TldD superfamily"/>
    <property type="match status" value="1"/>
</dbReference>
<feature type="domain" description="Metalloprotease TldD/E N-terminal" evidence="2">
    <location>
        <begin position="34"/>
        <end position="90"/>
    </location>
</feature>
<protein>
    <submittedName>
        <fullName evidence="5">Modulator protein</fullName>
    </submittedName>
</protein>
<dbReference type="RefSeq" id="WP_072558270.1">
    <property type="nucleotide sequence ID" value="NZ_CP018154.1"/>
</dbReference>
<dbReference type="PANTHER" id="PTHR43421">
    <property type="entry name" value="METALLOPROTEASE PMBA"/>
    <property type="match status" value="1"/>
</dbReference>
<evidence type="ECO:0000259" key="4">
    <source>
        <dbReference type="Pfam" id="PF19290"/>
    </source>
</evidence>
<comment type="similarity">
    <text evidence="1">Belongs to the peptidase U62 family.</text>
</comment>
<dbReference type="SUPFAM" id="SSF111283">
    <property type="entry name" value="Putative modulator of DNA gyrase, PmbA/TldD"/>
    <property type="match status" value="1"/>
</dbReference>
<dbReference type="EMBL" id="CP018154">
    <property type="protein sequence ID" value="APG61625.1"/>
    <property type="molecule type" value="Genomic_DNA"/>
</dbReference>
<dbReference type="InterPro" id="IPR036059">
    <property type="entry name" value="TldD/PmbA_sf"/>
</dbReference>
<keyword evidence="6" id="KW-1185">Reference proteome</keyword>
<evidence type="ECO:0000256" key="1">
    <source>
        <dbReference type="ARBA" id="ARBA00005836"/>
    </source>
</evidence>
<dbReference type="InterPro" id="IPR047657">
    <property type="entry name" value="PmbA"/>
</dbReference>
<dbReference type="AlphaFoldDB" id="A0A1L3J927"/>
<dbReference type="InterPro" id="IPR035068">
    <property type="entry name" value="TldD/PmbA_N"/>
</dbReference>
<dbReference type="Proteomes" id="UP000242561">
    <property type="component" value="Chromosome"/>
</dbReference>
<evidence type="ECO:0000313" key="6">
    <source>
        <dbReference type="Proteomes" id="UP000242561"/>
    </source>
</evidence>
<organism evidence="5 6">
    <name type="scientific">Sphingorhabdus lutea</name>
    <dbReference type="NCBI Taxonomy" id="1913578"/>
    <lineage>
        <taxon>Bacteria</taxon>
        <taxon>Pseudomonadati</taxon>
        <taxon>Pseudomonadota</taxon>
        <taxon>Alphaproteobacteria</taxon>
        <taxon>Sphingomonadales</taxon>
        <taxon>Sphingomonadaceae</taxon>
        <taxon>Sphingorhabdus</taxon>
    </lineage>
</organism>
<reference evidence="5 6" key="1">
    <citation type="submission" date="2016-11" db="EMBL/GenBank/DDBJ databases">
        <title>Sphingorhabdus sp. LPB0140, isolated from marine environment.</title>
        <authorList>
            <person name="Kim E."/>
            <person name="Yi H."/>
        </authorList>
    </citation>
    <scope>NUCLEOTIDE SEQUENCE [LARGE SCALE GENOMIC DNA]</scope>
    <source>
        <strain evidence="5 6">LPB0140</strain>
    </source>
</reference>
<dbReference type="Pfam" id="PF19289">
    <property type="entry name" value="PmbA_TldD_3rd"/>
    <property type="match status" value="1"/>
</dbReference>
<evidence type="ECO:0000259" key="2">
    <source>
        <dbReference type="Pfam" id="PF01523"/>
    </source>
</evidence>
<proteinExistence type="inferred from homology"/>
<dbReference type="Pfam" id="PF01523">
    <property type="entry name" value="PmbA_TldD_1st"/>
    <property type="match status" value="1"/>
</dbReference>
<dbReference type="GO" id="GO:0008237">
    <property type="term" value="F:metallopeptidase activity"/>
    <property type="evidence" value="ECO:0007669"/>
    <property type="project" value="InterPro"/>
</dbReference>
<sequence>MLTAKEAQDRADNLVQQAIKAGADAADAVYYCDASTSVSMRLGKLEDVSRSEGQDIGLRVFVGKRSATTSSSSMDSDSMANMVARCIAMAKEAPEDKYAGLAAKELLLKDAPIDVESDDGANPEPAMLREMALLAEEAARSVSGVENSEGAGASAGRSIFALATSNGFIGSRVASGYNLSASVIAGTGDNMERDYAWRSARHLSDLEDAETLGRRAGERAVAKLNPKNFKGGAMPVFFDPRVGGSLIGHLIGAMSGASIARKTSFLLEFLGEEIFAPQINIIEQPHLKRGLSSRAFDSEGLPTKSAKLIDNGRLTGWLMNVSDAAQLNLAPTGHASRGVSGSPGTSVSNVTLNSSSTSVADLMADVKMGVLITELVGQGVNPVTGDYSRGANGFLIENGVISHPISEFTIAGNLKDMFRQMMVADDLEMIRSLNVPTIRVDGMTVATG</sequence>
<dbReference type="InterPro" id="IPR045569">
    <property type="entry name" value="Metalloprtase-TldD/E_C"/>
</dbReference>
<dbReference type="KEGG" id="sphl:LPB140_00855"/>
<dbReference type="GO" id="GO:0005829">
    <property type="term" value="C:cytosol"/>
    <property type="evidence" value="ECO:0007669"/>
    <property type="project" value="TreeGrafter"/>
</dbReference>
<dbReference type="Pfam" id="PF19290">
    <property type="entry name" value="PmbA_TldD_2nd"/>
    <property type="match status" value="1"/>
</dbReference>
<dbReference type="InterPro" id="IPR002510">
    <property type="entry name" value="Metalloprtase-TldD/E_N"/>
</dbReference>
<gene>
    <name evidence="5" type="ORF">LPB140_00855</name>
</gene>